<dbReference type="Proteomes" id="UP000054851">
    <property type="component" value="Unassembled WGS sequence"/>
</dbReference>
<evidence type="ECO:0000313" key="1">
    <source>
        <dbReference type="EMBL" id="SAK86673.1"/>
    </source>
</evidence>
<comment type="caution">
    <text evidence="1">The sequence shown here is derived from an EMBL/GenBank/DDBJ whole genome shotgun (WGS) entry which is preliminary data.</text>
</comment>
<proteinExistence type="predicted"/>
<evidence type="ECO:0000313" key="2">
    <source>
        <dbReference type="Proteomes" id="UP000054851"/>
    </source>
</evidence>
<sequence>MRHVDHQIRADRLRDLPKALEVDLQRERGSARDDQLRFVLVGERFGRFVVDVFRFGQAIAHDVEPLARHVDGRAVREVAAVREAQAHDRVAGLEHREEHALVGLRAGVRLHVRGFGAEDLLHAIDGELLDHIDILAAAVVTLARIAFRILVGQLRALRGHDGGRRIVFRRDQLDVIFLTAVFIGDGGPEFRVDVFNGADCAIEHSGYPSRWDSNGSGRATLKASRQSPLHRIRTRPDRRIATCRWNGVHGASAKKRSKVRFAAKPSIP</sequence>
<organism evidence="1 2">
    <name type="scientific">Caballeronia hypogeia</name>
    <dbReference type="NCBI Taxonomy" id="1777140"/>
    <lineage>
        <taxon>Bacteria</taxon>
        <taxon>Pseudomonadati</taxon>
        <taxon>Pseudomonadota</taxon>
        <taxon>Betaproteobacteria</taxon>
        <taxon>Burkholderiales</taxon>
        <taxon>Burkholderiaceae</taxon>
        <taxon>Caballeronia</taxon>
    </lineage>
</organism>
<dbReference type="EMBL" id="FCOA02000030">
    <property type="protein sequence ID" value="SAK86673.1"/>
    <property type="molecule type" value="Genomic_DNA"/>
</dbReference>
<name>A0A158CWF5_9BURK</name>
<gene>
    <name evidence="1" type="ORF">AWB79_06100</name>
</gene>
<keyword evidence="2" id="KW-1185">Reference proteome</keyword>
<reference evidence="1" key="1">
    <citation type="submission" date="2016-01" db="EMBL/GenBank/DDBJ databases">
        <authorList>
            <person name="Peeters C."/>
        </authorList>
    </citation>
    <scope>NUCLEOTIDE SEQUENCE</scope>
    <source>
        <strain evidence="1">LMG 29322</strain>
    </source>
</reference>
<dbReference type="AlphaFoldDB" id="A0A158CWF5"/>
<protein>
    <submittedName>
        <fullName evidence="1">Uncharacterized protein</fullName>
    </submittedName>
</protein>
<accession>A0A158CWF5</accession>